<evidence type="ECO:0000256" key="2">
    <source>
        <dbReference type="ARBA" id="ARBA00022448"/>
    </source>
</evidence>
<dbReference type="PROSITE" id="PS51257">
    <property type="entry name" value="PROKAR_LIPOPROTEIN"/>
    <property type="match status" value="1"/>
</dbReference>
<feature type="transmembrane region" description="Helical" evidence="9">
    <location>
        <begin position="7"/>
        <end position="28"/>
    </location>
</feature>
<feature type="transmembrane region" description="Helical" evidence="9">
    <location>
        <begin position="350"/>
        <end position="383"/>
    </location>
</feature>
<feature type="transmembrane region" description="Helical" evidence="9">
    <location>
        <begin position="404"/>
        <end position="425"/>
    </location>
</feature>
<name>A0A4R1B388_9BACI</name>
<feature type="transmembrane region" description="Helical" evidence="9">
    <location>
        <begin position="194"/>
        <end position="213"/>
    </location>
</feature>
<dbReference type="GO" id="GO:0015297">
    <property type="term" value="F:antiporter activity"/>
    <property type="evidence" value="ECO:0007669"/>
    <property type="project" value="UniProtKB-KW"/>
</dbReference>
<dbReference type="PANTHER" id="PTHR33451">
    <property type="entry name" value="MALATE-2H(+)/NA(+)-LACTATE ANTIPORTER"/>
    <property type="match status" value="1"/>
</dbReference>
<dbReference type="EMBL" id="SJTH01000003">
    <property type="protein sequence ID" value="TCJ05821.1"/>
    <property type="molecule type" value="Genomic_DNA"/>
</dbReference>
<dbReference type="OrthoDB" id="9762978at2"/>
<evidence type="ECO:0000256" key="1">
    <source>
        <dbReference type="ARBA" id="ARBA00004651"/>
    </source>
</evidence>
<evidence type="ECO:0000256" key="6">
    <source>
        <dbReference type="ARBA" id="ARBA00022989"/>
    </source>
</evidence>
<feature type="transmembrane region" description="Helical" evidence="9">
    <location>
        <begin position="67"/>
        <end position="86"/>
    </location>
</feature>
<keyword evidence="12" id="KW-1185">Reference proteome</keyword>
<keyword evidence="4" id="KW-1003">Cell membrane</keyword>
<keyword evidence="5 9" id="KW-0812">Transmembrane</keyword>
<feature type="transmembrane region" description="Helical" evidence="9">
    <location>
        <begin position="34"/>
        <end position="55"/>
    </location>
</feature>
<dbReference type="InterPro" id="IPR052180">
    <property type="entry name" value="NhaC_Na-H+_Antiporter"/>
</dbReference>
<protein>
    <submittedName>
        <fullName evidence="11">Na+/H+ antiporter NhaC</fullName>
    </submittedName>
</protein>
<feature type="transmembrane region" description="Helical" evidence="9">
    <location>
        <begin position="143"/>
        <end position="161"/>
    </location>
</feature>
<evidence type="ECO:0000256" key="8">
    <source>
        <dbReference type="ARBA" id="ARBA00038435"/>
    </source>
</evidence>
<accession>A0A4R1B388</accession>
<evidence type="ECO:0000313" key="12">
    <source>
        <dbReference type="Proteomes" id="UP000293846"/>
    </source>
</evidence>
<keyword evidence="7 9" id="KW-0472">Membrane</keyword>
<sequence>MKTNLTIWKSIIPLFGLIIAAACSIFIWKAGMNFPLIIAVILASVVAISCGWSWGDVQQMMVNGVTRALPAVFILLVIGTIIGSWIASGVIPTMIYYGISILNPSWFVPIVALITGIVSITLGTSFTSIATVGLAFMAIGESLGFPPALVAGAVISGAYLGDKLSPLSDTTNVAAALVDTDLFSHIRHMLWDTIPAFLLSLILFWVFGSFEAANSTSRIGSEAIDSIMSGLKDAFVIHPLLLLLPILTVFLMLKRVPALPALMSVGLLGAVIAVVVQGISVSSIVQFMTSGFIITTGVGEIDSLLNRGGLSSMLGTIGMLMIATALGGILEETGTFEVLTGKMMKKVKTAGSLISATLVSTFVVALASGAQFLAVILPARTFVQKYKNMNIDTKNLSRTVESMGTVGINLIPWSVPAVFASGILGVSAWEFIPYAFFIYIVPLINLLFGFTGWTITRKDYSQEREPAHEERKVV</sequence>
<dbReference type="AlphaFoldDB" id="A0A4R1B388"/>
<proteinExistence type="inferred from homology"/>
<dbReference type="RefSeq" id="WP_131236124.1">
    <property type="nucleotide sequence ID" value="NZ_CP183326.1"/>
</dbReference>
<keyword evidence="3" id="KW-0050">Antiport</keyword>
<dbReference type="InterPro" id="IPR018461">
    <property type="entry name" value="Na/H_Antiport_NhaC-like_C"/>
</dbReference>
<keyword evidence="6 9" id="KW-1133">Transmembrane helix</keyword>
<dbReference type="Pfam" id="PF03553">
    <property type="entry name" value="Na_H_antiporter"/>
    <property type="match status" value="1"/>
</dbReference>
<evidence type="ECO:0000256" key="4">
    <source>
        <dbReference type="ARBA" id="ARBA00022475"/>
    </source>
</evidence>
<feature type="transmembrane region" description="Helical" evidence="9">
    <location>
        <begin position="234"/>
        <end position="253"/>
    </location>
</feature>
<dbReference type="PANTHER" id="PTHR33451:SF3">
    <property type="entry name" value="MALATE-2H(+)_NA(+)-LACTATE ANTIPORTER"/>
    <property type="match status" value="1"/>
</dbReference>
<gene>
    <name evidence="11" type="primary">nhaC</name>
    <name evidence="11" type="ORF">E0Y62_03880</name>
</gene>
<feature type="transmembrane region" description="Helical" evidence="9">
    <location>
        <begin position="310"/>
        <end position="330"/>
    </location>
</feature>
<comment type="similarity">
    <text evidence="8">Belongs to the NhaC Na(+)/H(+) (TC 2.A.35) antiporter family.</text>
</comment>
<dbReference type="STRING" id="1742358.GCA_001439605_03306"/>
<feature type="domain" description="Na+/H+ antiporter NhaC-like C-terminal" evidence="10">
    <location>
        <begin position="157"/>
        <end position="453"/>
    </location>
</feature>
<evidence type="ECO:0000256" key="3">
    <source>
        <dbReference type="ARBA" id="ARBA00022449"/>
    </source>
</evidence>
<evidence type="ECO:0000256" key="7">
    <source>
        <dbReference type="ARBA" id="ARBA00023136"/>
    </source>
</evidence>
<dbReference type="NCBIfam" id="TIGR00931">
    <property type="entry name" value="antiport_nhaC"/>
    <property type="match status" value="1"/>
</dbReference>
<evidence type="ECO:0000256" key="5">
    <source>
        <dbReference type="ARBA" id="ARBA00022692"/>
    </source>
</evidence>
<evidence type="ECO:0000256" key="9">
    <source>
        <dbReference type="SAM" id="Phobius"/>
    </source>
</evidence>
<reference evidence="11 12" key="1">
    <citation type="submission" date="2019-03" db="EMBL/GenBank/DDBJ databases">
        <authorList>
            <person name="Jensen L."/>
            <person name="Storgaard J."/>
            <person name="Sulaj E."/>
            <person name="Schramm A."/>
            <person name="Marshall I.P.G."/>
        </authorList>
    </citation>
    <scope>NUCLEOTIDE SEQUENCE [LARGE SCALE GENOMIC DNA]</scope>
    <source>
        <strain evidence="11 12">2017H2G3</strain>
    </source>
</reference>
<dbReference type="InterPro" id="IPR004770">
    <property type="entry name" value="Na/H_antiport_NhaC"/>
</dbReference>
<dbReference type="GO" id="GO:0005886">
    <property type="term" value="C:plasma membrane"/>
    <property type="evidence" value="ECO:0007669"/>
    <property type="project" value="UniProtKB-SubCell"/>
</dbReference>
<evidence type="ECO:0000313" key="11">
    <source>
        <dbReference type="EMBL" id="TCJ05821.1"/>
    </source>
</evidence>
<feature type="transmembrane region" description="Helical" evidence="9">
    <location>
        <begin position="106"/>
        <end position="136"/>
    </location>
</feature>
<dbReference type="Proteomes" id="UP000293846">
    <property type="component" value="Unassembled WGS sequence"/>
</dbReference>
<evidence type="ECO:0000259" key="10">
    <source>
        <dbReference type="Pfam" id="PF03553"/>
    </source>
</evidence>
<feature type="transmembrane region" description="Helical" evidence="9">
    <location>
        <begin position="265"/>
        <end position="298"/>
    </location>
</feature>
<feature type="transmembrane region" description="Helical" evidence="9">
    <location>
        <begin position="431"/>
        <end position="455"/>
    </location>
</feature>
<comment type="subcellular location">
    <subcellularLocation>
        <location evidence="1">Cell membrane</location>
        <topology evidence="1">Multi-pass membrane protein</topology>
    </subcellularLocation>
</comment>
<comment type="caution">
    <text evidence="11">The sequence shown here is derived from an EMBL/GenBank/DDBJ whole genome shotgun (WGS) entry which is preliminary data.</text>
</comment>
<organism evidence="11 12">
    <name type="scientific">Cytobacillus praedii</name>
    <dbReference type="NCBI Taxonomy" id="1742358"/>
    <lineage>
        <taxon>Bacteria</taxon>
        <taxon>Bacillati</taxon>
        <taxon>Bacillota</taxon>
        <taxon>Bacilli</taxon>
        <taxon>Bacillales</taxon>
        <taxon>Bacillaceae</taxon>
        <taxon>Cytobacillus</taxon>
    </lineage>
</organism>
<keyword evidence="2" id="KW-0813">Transport</keyword>